<dbReference type="GO" id="GO:0006955">
    <property type="term" value="P:immune response"/>
    <property type="evidence" value="ECO:0000318"/>
    <property type="project" value="GO_Central"/>
</dbReference>
<evidence type="ECO:0000256" key="15">
    <source>
        <dbReference type="SAM" id="Phobius"/>
    </source>
</evidence>
<dbReference type="PROSITE" id="PS50011">
    <property type="entry name" value="PROTEIN_KINASE_DOM"/>
    <property type="match status" value="2"/>
</dbReference>
<dbReference type="CDD" id="cd14066">
    <property type="entry name" value="STKc_IRAK"/>
    <property type="match status" value="2"/>
</dbReference>
<keyword evidence="4" id="KW-0808">Transferase</keyword>
<dbReference type="FunFam" id="1.10.510.10:FF:000060">
    <property type="entry name" value="G-type lectin S-receptor-like serine/threonine-protein kinase"/>
    <property type="match status" value="2"/>
</dbReference>
<evidence type="ECO:0000256" key="16">
    <source>
        <dbReference type="SAM" id="SignalP"/>
    </source>
</evidence>
<evidence type="ECO:0000256" key="5">
    <source>
        <dbReference type="ARBA" id="ARBA00022692"/>
    </source>
</evidence>
<dbReference type="InterPro" id="IPR011009">
    <property type="entry name" value="Kinase-like_dom_sf"/>
</dbReference>
<dbReference type="GO" id="GO:0007165">
    <property type="term" value="P:signal transduction"/>
    <property type="evidence" value="ECO:0000318"/>
    <property type="project" value="GO_Central"/>
</dbReference>
<dbReference type="FunFam" id="3.30.200.20:FF:000330">
    <property type="entry name" value="G-type lectin S-receptor-like serine/threonine-protein kinase At4g03230"/>
    <property type="match status" value="1"/>
</dbReference>
<keyword evidence="14" id="KW-0325">Glycoprotein</keyword>
<evidence type="ECO:0000256" key="8">
    <source>
        <dbReference type="ARBA" id="ARBA00022777"/>
    </source>
</evidence>
<evidence type="ECO:0000256" key="10">
    <source>
        <dbReference type="ARBA" id="ARBA00022989"/>
    </source>
</evidence>
<feature type="transmembrane region" description="Helical" evidence="15">
    <location>
        <begin position="1418"/>
        <end position="1441"/>
    </location>
</feature>
<keyword evidence="6 16" id="KW-0732">Signal</keyword>
<dbReference type="CDD" id="cd00028">
    <property type="entry name" value="B_lectin"/>
    <property type="match status" value="2"/>
</dbReference>
<evidence type="ECO:0000313" key="21">
    <source>
        <dbReference type="RefSeq" id="XP_010240983.2"/>
    </source>
</evidence>
<dbReference type="PROSITE" id="PS50927">
    <property type="entry name" value="BULB_LECTIN"/>
    <property type="match status" value="2"/>
</dbReference>
<organism evidence="20 21">
    <name type="scientific">Nelumbo nucifera</name>
    <name type="common">Sacred lotus</name>
    <dbReference type="NCBI Taxonomy" id="4432"/>
    <lineage>
        <taxon>Eukaryota</taxon>
        <taxon>Viridiplantae</taxon>
        <taxon>Streptophyta</taxon>
        <taxon>Embryophyta</taxon>
        <taxon>Tracheophyta</taxon>
        <taxon>Spermatophyta</taxon>
        <taxon>Magnoliopsida</taxon>
        <taxon>Proteales</taxon>
        <taxon>Nelumbonaceae</taxon>
        <taxon>Nelumbo</taxon>
    </lineage>
</organism>
<dbReference type="GO" id="GO:0004674">
    <property type="term" value="F:protein serine/threonine kinase activity"/>
    <property type="evidence" value="ECO:0000318"/>
    <property type="project" value="GO_Central"/>
</dbReference>
<dbReference type="FunFam" id="3.30.200.20:FF:000951">
    <property type="entry name" value="Uncharacterized protein"/>
    <property type="match status" value="1"/>
</dbReference>
<dbReference type="OMA" id="WLANRDY"/>
<dbReference type="OrthoDB" id="4062651at2759"/>
<dbReference type="Pfam" id="PF08276">
    <property type="entry name" value="PAN_2"/>
    <property type="match status" value="2"/>
</dbReference>
<proteinExistence type="predicted"/>
<dbReference type="RefSeq" id="XP_010240983.2">
    <property type="nucleotide sequence ID" value="XM_010242681.2"/>
</dbReference>
<keyword evidence="10 15" id="KW-1133">Transmembrane helix</keyword>
<dbReference type="CDD" id="cd01098">
    <property type="entry name" value="PAN_AP_plant"/>
    <property type="match status" value="2"/>
</dbReference>
<dbReference type="InterPro" id="IPR036426">
    <property type="entry name" value="Bulb-type_lectin_dom_sf"/>
</dbReference>
<keyword evidence="2" id="KW-1003">Cell membrane</keyword>
<feature type="transmembrane region" description="Helical" evidence="15">
    <location>
        <begin position="435"/>
        <end position="457"/>
    </location>
</feature>
<protein>
    <submittedName>
        <fullName evidence="21">Uncharacterized protein LOC104585713</fullName>
    </submittedName>
</protein>
<feature type="chain" id="PRO_5010588870" evidence="16">
    <location>
        <begin position="23"/>
        <end position="1803"/>
    </location>
</feature>
<dbReference type="InterPro" id="IPR003609">
    <property type="entry name" value="Pan_app"/>
</dbReference>
<dbReference type="InterPro" id="IPR000719">
    <property type="entry name" value="Prot_kinase_dom"/>
</dbReference>
<evidence type="ECO:0000256" key="9">
    <source>
        <dbReference type="ARBA" id="ARBA00022840"/>
    </source>
</evidence>
<dbReference type="Pfam" id="PF07714">
    <property type="entry name" value="PK_Tyr_Ser-Thr"/>
    <property type="match status" value="1"/>
</dbReference>
<dbReference type="Proteomes" id="UP000189703">
    <property type="component" value="Unplaced"/>
</dbReference>
<keyword evidence="20" id="KW-1185">Reference proteome</keyword>
<keyword evidence="11 15" id="KW-0472">Membrane</keyword>
<dbReference type="GeneID" id="104585713"/>
<dbReference type="GO" id="GO:0005886">
    <property type="term" value="C:plasma membrane"/>
    <property type="evidence" value="ECO:0000318"/>
    <property type="project" value="GO_Central"/>
</dbReference>
<dbReference type="GO" id="GO:0048544">
    <property type="term" value="P:recognition of pollen"/>
    <property type="evidence" value="ECO:0007669"/>
    <property type="project" value="InterPro"/>
</dbReference>
<feature type="domain" description="Protein kinase" evidence="17">
    <location>
        <begin position="521"/>
        <end position="796"/>
    </location>
</feature>
<keyword evidence="7" id="KW-0547">Nucleotide-binding</keyword>
<feature type="domain" description="Apple" evidence="19">
    <location>
        <begin position="338"/>
        <end position="424"/>
    </location>
</feature>
<dbReference type="KEGG" id="nnu:104585713"/>
<keyword evidence="12" id="KW-1015">Disulfide bond</keyword>
<keyword evidence="8" id="KW-0418">Kinase</keyword>
<dbReference type="InterPro" id="IPR008271">
    <property type="entry name" value="Ser/Thr_kinase_AS"/>
</dbReference>
<dbReference type="SMART" id="SM00220">
    <property type="entry name" value="S_TKc"/>
    <property type="match status" value="2"/>
</dbReference>
<comment type="subcellular location">
    <subcellularLocation>
        <location evidence="1">Cell membrane</location>
        <topology evidence="1">Single-pass type I membrane protein</topology>
    </subcellularLocation>
</comment>
<dbReference type="PROSITE" id="PS50948">
    <property type="entry name" value="PAN"/>
    <property type="match status" value="2"/>
</dbReference>
<dbReference type="Gene3D" id="1.10.510.10">
    <property type="entry name" value="Transferase(Phosphotransferase) domain 1"/>
    <property type="match status" value="2"/>
</dbReference>
<dbReference type="SUPFAM" id="SSF56112">
    <property type="entry name" value="Protein kinase-like (PK-like)"/>
    <property type="match status" value="2"/>
</dbReference>
<evidence type="ECO:0000256" key="6">
    <source>
        <dbReference type="ARBA" id="ARBA00022729"/>
    </source>
</evidence>
<evidence type="ECO:0000256" key="3">
    <source>
        <dbReference type="ARBA" id="ARBA00022527"/>
    </source>
</evidence>
<dbReference type="InterPro" id="IPR001245">
    <property type="entry name" value="Ser-Thr/Tyr_kinase_cat_dom"/>
</dbReference>
<keyword evidence="9" id="KW-0067">ATP-binding</keyword>
<dbReference type="InParanoid" id="A0A1U7Z2V6"/>
<evidence type="ECO:0000259" key="17">
    <source>
        <dbReference type="PROSITE" id="PS50011"/>
    </source>
</evidence>
<dbReference type="InterPro" id="IPR000858">
    <property type="entry name" value="S_locus_glycoprot_dom"/>
</dbReference>
<sequence>MRFPALVFLLLLCRFYSPFSDATDTIKPGESISGQRTIFSAGGEYELGFFSPGSSKGYYVGIWYRKISVRTIVWVANREYPPFSSSSYLTINNEGNLVVVDGRMSITVTSISISSPVNTSTATATLLDSGNLILKDENSHILWQSFDYPSHTLLPGMRLGHNVKTGHKWSLTSWRGTTDPGPGDYSVELDPENWRQFSIFRGSQRYWTSGTWDGLMFSMMPEMRLNYIYNFSFVSNENETYLTYSLYVGSIISRLVMDLNGQIRQFSWLEDTQQWNLFWSQPRPQCDVKSLCGPFGSCNEQAMATCQCLQGFKPVSSEDRNLRTYNSGGCVRQSPLRCETSNPEMLEEDRFLQMDNVVRFPENNQSSAVGSADKCRSFCLNNCSCNAYTYISGLCFVWYGNLSNLQQLPEGQSAEQILYLRLSASELPQPRGKKILLGASIAGGVAVVVLLFSFYFCCQWRRRLKGKEGQTGQNLLLFNFDSSFATIGEHRDESNFRASESKDVELPLFSFSSVSVATDGFSAANKLGEGGFGPVYKGKLLKGQEIAVKRLSRRSGQGLEELKNETMLIAKLQHRNLVRLLGCCIEGEEKILIYEYMPNKSLDVFLFDPNKCEVLDWGKRARVIEGTAQGLLYLHHYSRLRIIHRDLKASNILLDSGMNPKISDFGMARIFGENKSVENTNRIVGTYGYMSPEYATEGLFSIKSDVFSFGVLMLEILSGKKNTGFYNSDSLNLLGYAWELWRSERGLELIDPMLGNPPSMSLSLRYINVALLCVQETAADRPTMSDVVLMLSNELVALPSPKQPANSTARSLTVVNSDASRPGICSINNVTVSMIEGRMKTVPPGLELCGMHYRQRISLLLLMERWNDLNLPRQKNKFGTNAIPCLPIPLSNTIATTPLPVEPTAYSHAARDPNWCKAMEIEIDALERNQTWLIMDLPPGKKPIGSKWVYKLKFRADGTIERYKTDKISKSKDPFMGCSVLSLFPFFILSSSLLLTCVTGNDRIKSGEMITENQILVSAGDTFALGFFRPGNSTKRYLGIWYHNIPVQTVVWVANREKPLTKKSSGSFTVNDDGNIVVLDGKGNVIWSSNASGADIGRNNTFGLLMDSGNLVLRHSNQTDLWQSFDHPSDTLLPNMRIGLNLKTGQSISLTSWTNEEDPAPGEFSLGVDVQRSIHIFIWRKSNPYVRGDVWDGRLFQGGAAPTGNYAGFNSYFVNDEWVYMTVSLSQNLNLLRYKLDQNGQLVTFSWLQDKNQWDVLSSVPQGCDFYGRCGPNGSCDQKIKNSSSQPLCKCLIGFEPRVGDEWDMGNWSRGCERQRELSCDKTNGFLRFERMKLPDHSITQRNLSMPDCETDCRRNCSCTAYAFSNFSDGFASMCMIWVADFMDLVQDYYGGLDLYVRLDGSELAVNGGTTDDKKRRLVAIAVATVVSGLFLIGAFVYVLWWGGEEKRNIEANYNDSELLISKNCAPELSIFSFGSVLAATDNFSATNRLGEGGFGPVYKGCLPDGQEIAVKRLSKESKQGFEEFMNELKLIAKLQHRNLVRLLGCCVQGNEKILIYEYMPNKSLNKLLFDPTKQASLDWHKRFHIIEGIAQGLLYLHKYSRLKVIHRDLKPSNILLDEEMNPKISDFGMAKIFGLSQTQANTRRLVGTHGYMSPEYAWKGIFSEKSDVYSFGVLLLEIVSGKRNTGMNSTNPTPSLLGHAWQLWIEGRAVELIDPSIKDSFLPNEVVKCIHVGLLCVQEDPVERPTMSSVLSVLSNEIVSLPLPKEPTFSVVRKSTAVSSPLNTLTNQYSINYVTITMEEPR</sequence>
<dbReference type="SUPFAM" id="SSF51110">
    <property type="entry name" value="alpha-D-mannose-specific plant lectins"/>
    <property type="match status" value="2"/>
</dbReference>
<keyword evidence="3" id="KW-0723">Serine/threonine-protein kinase</keyword>
<feature type="domain" description="Bulb-type lectin" evidence="18">
    <location>
        <begin position="23"/>
        <end position="147"/>
    </location>
</feature>
<dbReference type="PROSITE" id="PS00108">
    <property type="entry name" value="PROTEIN_KINASE_ST"/>
    <property type="match status" value="2"/>
</dbReference>
<evidence type="ECO:0000256" key="13">
    <source>
        <dbReference type="ARBA" id="ARBA00023170"/>
    </source>
</evidence>
<evidence type="ECO:0000259" key="19">
    <source>
        <dbReference type="PROSITE" id="PS50948"/>
    </source>
</evidence>
<evidence type="ECO:0000256" key="1">
    <source>
        <dbReference type="ARBA" id="ARBA00004251"/>
    </source>
</evidence>
<dbReference type="eggNOG" id="ENOG502RCRG">
    <property type="taxonomic scope" value="Eukaryota"/>
</dbReference>
<evidence type="ECO:0000256" key="11">
    <source>
        <dbReference type="ARBA" id="ARBA00023136"/>
    </source>
</evidence>
<keyword evidence="5 15" id="KW-0812">Transmembrane</keyword>
<evidence type="ECO:0000256" key="2">
    <source>
        <dbReference type="ARBA" id="ARBA00022475"/>
    </source>
</evidence>
<evidence type="ECO:0000256" key="4">
    <source>
        <dbReference type="ARBA" id="ARBA00022679"/>
    </source>
</evidence>
<dbReference type="GO" id="GO:0005524">
    <property type="term" value="F:ATP binding"/>
    <property type="evidence" value="ECO:0007669"/>
    <property type="project" value="UniProtKB-KW"/>
</dbReference>
<dbReference type="InterPro" id="IPR001480">
    <property type="entry name" value="Bulb-type_lectin_dom"/>
</dbReference>
<evidence type="ECO:0000256" key="12">
    <source>
        <dbReference type="ARBA" id="ARBA00023157"/>
    </source>
</evidence>
<dbReference type="Pfam" id="PF01453">
    <property type="entry name" value="B_lectin"/>
    <property type="match status" value="2"/>
</dbReference>
<dbReference type="Pfam" id="PF00069">
    <property type="entry name" value="Pkinase"/>
    <property type="match status" value="1"/>
</dbReference>
<evidence type="ECO:0000259" key="18">
    <source>
        <dbReference type="PROSITE" id="PS50927"/>
    </source>
</evidence>
<dbReference type="SMART" id="SM00108">
    <property type="entry name" value="B_lectin"/>
    <property type="match status" value="2"/>
</dbReference>
<dbReference type="PANTHER" id="PTHR27002">
    <property type="entry name" value="RECEPTOR-LIKE SERINE/THREONINE-PROTEIN KINASE SD1-8"/>
    <property type="match status" value="1"/>
</dbReference>
<feature type="domain" description="Protein kinase" evidence="17">
    <location>
        <begin position="1484"/>
        <end position="1760"/>
    </location>
</feature>
<evidence type="ECO:0000256" key="7">
    <source>
        <dbReference type="ARBA" id="ARBA00022741"/>
    </source>
</evidence>
<dbReference type="Pfam" id="PF00954">
    <property type="entry name" value="S_locus_glycop"/>
    <property type="match status" value="2"/>
</dbReference>
<keyword evidence="13" id="KW-0675">Receptor</keyword>
<feature type="domain" description="Bulb-type lectin" evidence="18">
    <location>
        <begin position="1001"/>
        <end position="1126"/>
    </location>
</feature>
<dbReference type="FunFam" id="2.90.10.10:FF:000005">
    <property type="entry name" value="G-type lectin S-receptor-like serine/threonine-protein kinase"/>
    <property type="match status" value="2"/>
</dbReference>
<reference evidence="21" key="1">
    <citation type="submission" date="2025-08" db="UniProtKB">
        <authorList>
            <consortium name="RefSeq"/>
        </authorList>
    </citation>
    <scope>IDENTIFICATION</scope>
</reference>
<feature type="signal peptide" evidence="16">
    <location>
        <begin position="1"/>
        <end position="22"/>
    </location>
</feature>
<dbReference type="SMART" id="SM00473">
    <property type="entry name" value="PAN_AP"/>
    <property type="match status" value="2"/>
</dbReference>
<dbReference type="Gene3D" id="2.90.10.10">
    <property type="entry name" value="Bulb-type lectin domain"/>
    <property type="match status" value="2"/>
</dbReference>
<accession>A0A1U7Z2V6</accession>
<feature type="domain" description="Apple" evidence="19">
    <location>
        <begin position="1320"/>
        <end position="1400"/>
    </location>
</feature>
<gene>
    <name evidence="21" type="primary">LOC104585713</name>
</gene>
<name>A0A1U7Z2V6_NELNU</name>
<evidence type="ECO:0000256" key="14">
    <source>
        <dbReference type="ARBA" id="ARBA00023180"/>
    </source>
</evidence>
<dbReference type="Gene3D" id="3.30.200.20">
    <property type="entry name" value="Phosphorylase Kinase, domain 1"/>
    <property type="match status" value="2"/>
</dbReference>
<evidence type="ECO:0000313" key="20">
    <source>
        <dbReference type="Proteomes" id="UP000189703"/>
    </source>
</evidence>
<dbReference type="PANTHER" id="PTHR27002:SF925">
    <property type="entry name" value="RECEPTOR-LIKE SERINE_THREONINE-PROTEIN KINASE"/>
    <property type="match status" value="1"/>
</dbReference>